<dbReference type="Gene3D" id="3.10.450.50">
    <property type="match status" value="1"/>
</dbReference>
<dbReference type="PANTHER" id="PTHR38436">
    <property type="entry name" value="POLYKETIDE CYCLASE SNOAL-LIKE DOMAIN"/>
    <property type="match status" value="1"/>
</dbReference>
<reference evidence="2" key="1">
    <citation type="submission" date="2016-10" db="EMBL/GenBank/DDBJ databases">
        <authorList>
            <person name="Varghese N."/>
            <person name="Submissions S."/>
        </authorList>
    </citation>
    <scope>NUCLEOTIDE SEQUENCE [LARGE SCALE GENOMIC DNA]</scope>
    <source>
        <strain evidence="2">CGMCC 1.7736</strain>
    </source>
</reference>
<dbReference type="RefSeq" id="WP_089807901.1">
    <property type="nucleotide sequence ID" value="NZ_FOYT01000002.1"/>
</dbReference>
<name>A0A1I6HS58_9EURY</name>
<dbReference type="AlphaFoldDB" id="A0A1I6HS58"/>
<protein>
    <recommendedName>
        <fullName evidence="3">SnoaL-like polyketide cyclase</fullName>
    </recommendedName>
</protein>
<dbReference type="GO" id="GO:0030638">
    <property type="term" value="P:polyketide metabolic process"/>
    <property type="evidence" value="ECO:0007669"/>
    <property type="project" value="InterPro"/>
</dbReference>
<dbReference type="SUPFAM" id="SSF54427">
    <property type="entry name" value="NTF2-like"/>
    <property type="match status" value="1"/>
</dbReference>
<evidence type="ECO:0008006" key="3">
    <source>
        <dbReference type="Google" id="ProtNLM"/>
    </source>
</evidence>
<evidence type="ECO:0000313" key="1">
    <source>
        <dbReference type="EMBL" id="SFR57254.1"/>
    </source>
</evidence>
<dbReference type="Proteomes" id="UP000198531">
    <property type="component" value="Unassembled WGS sequence"/>
</dbReference>
<accession>A0A1I6HS58</accession>
<dbReference type="PANTHER" id="PTHR38436:SF1">
    <property type="entry name" value="ESTER CYCLASE"/>
    <property type="match status" value="1"/>
</dbReference>
<dbReference type="InterPro" id="IPR032710">
    <property type="entry name" value="NTF2-like_dom_sf"/>
</dbReference>
<dbReference type="EMBL" id="FOYT01000002">
    <property type="protein sequence ID" value="SFR57254.1"/>
    <property type="molecule type" value="Genomic_DNA"/>
</dbReference>
<sequence>MSETSTTEREQLLNTYQEYEDLWNGDFSKLDVVSEGITFYNPGVPDGKIHGREAFEAYLRGVRSAFPDWYVDADDLLAEGKIVMKEWTVTATHEGEYRGIPPTHREIEIKGMAKDVVRNGEVEAARLYYDPQELSEQLGLTEE</sequence>
<keyword evidence="2" id="KW-1185">Reference proteome</keyword>
<organism evidence="1 2">
    <name type="scientific">Halogeometricum rufum</name>
    <dbReference type="NCBI Taxonomy" id="553469"/>
    <lineage>
        <taxon>Archaea</taxon>
        <taxon>Methanobacteriati</taxon>
        <taxon>Methanobacteriota</taxon>
        <taxon>Stenosarchaea group</taxon>
        <taxon>Halobacteria</taxon>
        <taxon>Halobacteriales</taxon>
        <taxon>Haloferacaceae</taxon>
        <taxon>Halogeometricum</taxon>
    </lineage>
</organism>
<dbReference type="Pfam" id="PF07366">
    <property type="entry name" value="SnoaL"/>
    <property type="match status" value="1"/>
</dbReference>
<proteinExistence type="predicted"/>
<dbReference type="OrthoDB" id="288824at2157"/>
<dbReference type="InterPro" id="IPR009959">
    <property type="entry name" value="Cyclase_SnoaL-like"/>
</dbReference>
<gene>
    <name evidence="1" type="ORF">SAMN04487947_2401</name>
</gene>
<evidence type="ECO:0000313" key="2">
    <source>
        <dbReference type="Proteomes" id="UP000198531"/>
    </source>
</evidence>